<evidence type="ECO:0000256" key="2">
    <source>
        <dbReference type="ARBA" id="ARBA00022723"/>
    </source>
</evidence>
<evidence type="ECO:0000256" key="8">
    <source>
        <dbReference type="ARBA" id="ARBA00023163"/>
    </source>
</evidence>
<feature type="region of interest" description="Disordered" evidence="11">
    <location>
        <begin position="261"/>
        <end position="285"/>
    </location>
</feature>
<dbReference type="GO" id="GO:0001228">
    <property type="term" value="F:DNA-binding transcription activator activity, RNA polymerase II-specific"/>
    <property type="evidence" value="ECO:0007669"/>
    <property type="project" value="TreeGrafter"/>
</dbReference>
<keyword evidence="9" id="KW-0539">Nucleus</keyword>
<evidence type="ECO:0000256" key="5">
    <source>
        <dbReference type="ARBA" id="ARBA00022833"/>
    </source>
</evidence>
<dbReference type="FunFam" id="3.30.160.60:FF:000912">
    <property type="entry name" value="Zinc finger protein 660"/>
    <property type="match status" value="1"/>
</dbReference>
<dbReference type="FunFam" id="3.30.160.60:FF:002869">
    <property type="entry name" value="Comb gap splice variant cg14"/>
    <property type="match status" value="1"/>
</dbReference>
<feature type="domain" description="C2H2-type" evidence="12">
    <location>
        <begin position="162"/>
        <end position="189"/>
    </location>
</feature>
<keyword evidence="7" id="KW-0238">DNA-binding</keyword>
<proteinExistence type="predicted"/>
<keyword evidence="5" id="KW-0862">Zinc</keyword>
<evidence type="ECO:0000313" key="14">
    <source>
        <dbReference type="WBParaSite" id="SMUV_0000214701-mRNA-1"/>
    </source>
</evidence>
<dbReference type="FunFam" id="3.30.160.60:FF:000087">
    <property type="entry name" value="Zinc finger protein 354B"/>
    <property type="match status" value="1"/>
</dbReference>
<dbReference type="PANTHER" id="PTHR24393:SF34">
    <property type="entry name" value="PR_SET DOMAIN 13"/>
    <property type="match status" value="1"/>
</dbReference>
<dbReference type="Proteomes" id="UP000046393">
    <property type="component" value="Unplaced"/>
</dbReference>
<dbReference type="GO" id="GO:0008270">
    <property type="term" value="F:zinc ion binding"/>
    <property type="evidence" value="ECO:0007669"/>
    <property type="project" value="UniProtKB-KW"/>
</dbReference>
<evidence type="ECO:0000256" key="9">
    <source>
        <dbReference type="ARBA" id="ARBA00023242"/>
    </source>
</evidence>
<keyword evidence="8" id="KW-0804">Transcription</keyword>
<organism evidence="13 14">
    <name type="scientific">Syphacia muris</name>
    <dbReference type="NCBI Taxonomy" id="451379"/>
    <lineage>
        <taxon>Eukaryota</taxon>
        <taxon>Metazoa</taxon>
        <taxon>Ecdysozoa</taxon>
        <taxon>Nematoda</taxon>
        <taxon>Chromadorea</taxon>
        <taxon>Rhabditida</taxon>
        <taxon>Spirurina</taxon>
        <taxon>Oxyuridomorpha</taxon>
        <taxon>Oxyuroidea</taxon>
        <taxon>Oxyuridae</taxon>
        <taxon>Syphacia</taxon>
    </lineage>
</organism>
<evidence type="ECO:0000256" key="10">
    <source>
        <dbReference type="PROSITE-ProRule" id="PRU00042"/>
    </source>
</evidence>
<feature type="region of interest" description="Disordered" evidence="11">
    <location>
        <begin position="1"/>
        <end position="21"/>
    </location>
</feature>
<feature type="domain" description="C2H2-type" evidence="12">
    <location>
        <begin position="221"/>
        <end position="251"/>
    </location>
</feature>
<dbReference type="PROSITE" id="PS00028">
    <property type="entry name" value="ZINC_FINGER_C2H2_1"/>
    <property type="match status" value="5"/>
</dbReference>
<evidence type="ECO:0000256" key="6">
    <source>
        <dbReference type="ARBA" id="ARBA00023015"/>
    </source>
</evidence>
<dbReference type="SUPFAM" id="SSF57667">
    <property type="entry name" value="beta-beta-alpha zinc fingers"/>
    <property type="match status" value="3"/>
</dbReference>
<dbReference type="Gene3D" id="3.30.160.60">
    <property type="entry name" value="Classic Zinc Finger"/>
    <property type="match status" value="5"/>
</dbReference>
<dbReference type="InterPro" id="IPR036236">
    <property type="entry name" value="Znf_C2H2_sf"/>
</dbReference>
<dbReference type="GO" id="GO:0000978">
    <property type="term" value="F:RNA polymerase II cis-regulatory region sequence-specific DNA binding"/>
    <property type="evidence" value="ECO:0007669"/>
    <property type="project" value="TreeGrafter"/>
</dbReference>
<evidence type="ECO:0000256" key="3">
    <source>
        <dbReference type="ARBA" id="ARBA00022737"/>
    </source>
</evidence>
<dbReference type="PROSITE" id="PS50157">
    <property type="entry name" value="ZINC_FINGER_C2H2_2"/>
    <property type="match status" value="6"/>
</dbReference>
<keyword evidence="3" id="KW-0677">Repeat</keyword>
<sequence length="385" mass="43838">MFEREAVIQSSNKNGNYTPSRGFAQVVNTRRMTVVSPEEVEKTGVQVQVDVPMKRKKYRMIRRHPAKIFDCTECGKTFKHPSKIAEHMRIHTGEKPFRCELCSAGFSQGNSLKVHLRIHRGERPYSCDYCDRDFLTNSLSMHLSEVRLFQAHMRTHTGEKPFKCDICGMGFSQRTPMRMHIRRHLNQKPYVCDVDGCGERFINGSLLNAHQNAKHFVRKRYACMRGCGRSFAQARNQRKHEARCTHRLKSSEEYEGISRANTTRNNNFSANSNSASIPSTTSPLRTQEADVSLASEKYENGCRGYGEIGVRQRLVSEEFLGVDNEPLVIEDRQIARSYVDNEQPTSLIDGTVQSVICSEVDQNILSTQMQATKDDSSVVKVNSEV</sequence>
<feature type="domain" description="C2H2-type" evidence="12">
    <location>
        <begin position="190"/>
        <end position="220"/>
    </location>
</feature>
<evidence type="ECO:0000256" key="1">
    <source>
        <dbReference type="ARBA" id="ARBA00004123"/>
    </source>
</evidence>
<dbReference type="PANTHER" id="PTHR24393">
    <property type="entry name" value="ZINC FINGER PROTEIN"/>
    <property type="match status" value="1"/>
</dbReference>
<dbReference type="InterPro" id="IPR013087">
    <property type="entry name" value="Znf_C2H2_type"/>
</dbReference>
<dbReference type="SMART" id="SM00355">
    <property type="entry name" value="ZnF_C2H2"/>
    <property type="match status" value="6"/>
</dbReference>
<dbReference type="STRING" id="451379.A0A158R416"/>
<dbReference type="GO" id="GO:0005634">
    <property type="term" value="C:nucleus"/>
    <property type="evidence" value="ECO:0007669"/>
    <property type="project" value="UniProtKB-SubCell"/>
</dbReference>
<accession>A0A158R416</accession>
<dbReference type="WBParaSite" id="SMUV_0000214701-mRNA-1">
    <property type="protein sequence ID" value="SMUV_0000214701-mRNA-1"/>
    <property type="gene ID" value="SMUV_0000214701"/>
</dbReference>
<comment type="subcellular location">
    <subcellularLocation>
        <location evidence="1">Nucleus</location>
    </subcellularLocation>
</comment>
<reference evidence="14" key="1">
    <citation type="submission" date="2016-04" db="UniProtKB">
        <authorList>
            <consortium name="WormBaseParasite"/>
        </authorList>
    </citation>
    <scope>IDENTIFICATION</scope>
</reference>
<protein>
    <submittedName>
        <fullName evidence="14">Zinc finger protein</fullName>
    </submittedName>
</protein>
<dbReference type="Pfam" id="PF00096">
    <property type="entry name" value="zf-C2H2"/>
    <property type="match status" value="3"/>
</dbReference>
<keyword evidence="13" id="KW-1185">Reference proteome</keyword>
<keyword evidence="6" id="KW-0805">Transcription regulation</keyword>
<feature type="compositionally biased region" description="Polar residues" evidence="11">
    <location>
        <begin position="8"/>
        <end position="19"/>
    </location>
</feature>
<feature type="compositionally biased region" description="Low complexity" evidence="11">
    <location>
        <begin position="261"/>
        <end position="283"/>
    </location>
</feature>
<feature type="domain" description="C2H2-type" evidence="12">
    <location>
        <begin position="125"/>
        <end position="161"/>
    </location>
</feature>
<evidence type="ECO:0000256" key="11">
    <source>
        <dbReference type="SAM" id="MobiDB-lite"/>
    </source>
</evidence>
<feature type="domain" description="C2H2-type" evidence="12">
    <location>
        <begin position="97"/>
        <end position="124"/>
    </location>
</feature>
<keyword evidence="4 10" id="KW-0863">Zinc-finger</keyword>
<feature type="domain" description="C2H2-type" evidence="12">
    <location>
        <begin position="69"/>
        <end position="96"/>
    </location>
</feature>
<evidence type="ECO:0000313" key="13">
    <source>
        <dbReference type="Proteomes" id="UP000046393"/>
    </source>
</evidence>
<evidence type="ECO:0000256" key="7">
    <source>
        <dbReference type="ARBA" id="ARBA00023125"/>
    </source>
</evidence>
<dbReference type="AlphaFoldDB" id="A0A158R416"/>
<evidence type="ECO:0000259" key="12">
    <source>
        <dbReference type="PROSITE" id="PS50157"/>
    </source>
</evidence>
<keyword evidence="2" id="KW-0479">Metal-binding</keyword>
<name>A0A158R416_9BILA</name>
<evidence type="ECO:0000256" key="4">
    <source>
        <dbReference type="ARBA" id="ARBA00022771"/>
    </source>
</evidence>